<dbReference type="EMBL" id="LR798415">
    <property type="protein sequence ID" value="CAB5229670.1"/>
    <property type="molecule type" value="Genomic_DNA"/>
</dbReference>
<reference evidence="1" key="1">
    <citation type="submission" date="2020-05" db="EMBL/GenBank/DDBJ databases">
        <authorList>
            <person name="Chiriac C."/>
            <person name="Salcher M."/>
            <person name="Ghai R."/>
            <person name="Kavagutti S V."/>
        </authorList>
    </citation>
    <scope>NUCLEOTIDE SEQUENCE</scope>
</reference>
<gene>
    <name evidence="1" type="ORF">UFOVP1558_15</name>
</gene>
<sequence length="93" mass="10162">MSHFAEVDSINIVLRVIVAEQDFIDSGAVGEPTHWIQTSYNTRGGVHLHGGTPLRKNYAGAGDTYDVGRDAFIAPSPFPSWVLDETTCQWCAP</sequence>
<proteinExistence type="predicted"/>
<accession>A0A6J7XH85</accession>
<protein>
    <submittedName>
        <fullName evidence="1">Uncharacterized protein</fullName>
    </submittedName>
</protein>
<evidence type="ECO:0000313" key="1">
    <source>
        <dbReference type="EMBL" id="CAB5229670.1"/>
    </source>
</evidence>
<name>A0A6J7XH85_9CAUD</name>
<organism evidence="1">
    <name type="scientific">uncultured Caudovirales phage</name>
    <dbReference type="NCBI Taxonomy" id="2100421"/>
    <lineage>
        <taxon>Viruses</taxon>
        <taxon>Duplodnaviria</taxon>
        <taxon>Heunggongvirae</taxon>
        <taxon>Uroviricota</taxon>
        <taxon>Caudoviricetes</taxon>
        <taxon>Peduoviridae</taxon>
        <taxon>Maltschvirus</taxon>
        <taxon>Maltschvirus maltsch</taxon>
    </lineage>
</organism>